<comment type="catalytic activity">
    <reaction evidence="8 11">
        <text>2 H2O2 = O2 + 2 H2O</text>
        <dbReference type="Rhea" id="RHEA:20309"/>
        <dbReference type="ChEBI" id="CHEBI:15377"/>
        <dbReference type="ChEBI" id="CHEBI:15379"/>
        <dbReference type="ChEBI" id="CHEBI:16240"/>
        <dbReference type="EC" id="1.11.1.6"/>
    </reaction>
</comment>
<keyword evidence="6 10" id="KW-0408">Iron</keyword>
<dbReference type="EMBL" id="BIXY01000003">
    <property type="protein sequence ID" value="GCF06824.1"/>
    <property type="molecule type" value="Genomic_DNA"/>
</dbReference>
<evidence type="ECO:0000256" key="4">
    <source>
        <dbReference type="ARBA" id="ARBA00022723"/>
    </source>
</evidence>
<dbReference type="InterPro" id="IPR011614">
    <property type="entry name" value="Catalase_core"/>
</dbReference>
<dbReference type="GO" id="GO:0042744">
    <property type="term" value="P:hydrogen peroxide catabolic process"/>
    <property type="evidence" value="ECO:0007669"/>
    <property type="project" value="UniProtKB-KW"/>
</dbReference>
<gene>
    <name evidence="14" type="ORF">KDI_03880</name>
</gene>
<comment type="caution">
    <text evidence="14">The sequence shown here is derived from an EMBL/GenBank/DDBJ whole genome shotgun (WGS) entry which is preliminary data.</text>
</comment>
<keyword evidence="15" id="KW-1185">Reference proteome</keyword>
<dbReference type="InterPro" id="IPR018028">
    <property type="entry name" value="Catalase"/>
</dbReference>
<dbReference type="PROSITE" id="PS00438">
    <property type="entry name" value="CATALASE_2"/>
    <property type="match status" value="1"/>
</dbReference>
<evidence type="ECO:0000256" key="7">
    <source>
        <dbReference type="ARBA" id="ARBA00023324"/>
    </source>
</evidence>
<sequence length="496" mass="56305">MSDQFEKKPPVTTTDAGIPATSDEHSLSVGPNGPLLLQDHYVIQKMAQFNRERVPERVVHAKGSGAFGYFEVTADVTKYTSAAFLNTVGKRTPVLLRFSTVAGEQGSADTVRDPRGFAIKFYTEEGNYDLVGNNTPIFFVRDPSKFSDFIHSQKRMPGDDMRSSNAQWDFWSLSPETIHQVTFLMTDRGTPRTYRHMDGFGSHTFMWINAQSEKFWVKYHFKTEQGIENFTDAEAKAMTAEDPDFHRRDLREAIDKGDFPAWRLDMQIMPFADAANYRFNPFDLTKVWPHSDYPAITVGRLVLDRNPENFFAEIEQASFEPSNMVPGIGPSPDKMLLGRLFSYPDAHRYRIGTNYLQVPVNQPKSEVHSYNKDGSMRYRHNGNQPVYAPNSYSGPQANPNIIEPGWETDGALVRSAYTLHAEDDDFGQAGTLYRHVLSPEDRDHLVNNIVNHMSQGVEKFIQERAIKLWYQVDPDLGTRIAQGLGLAISLQVEEVK</sequence>
<dbReference type="InterPro" id="IPR002226">
    <property type="entry name" value="Catalase_haem_BS"/>
</dbReference>
<name>A0A5A5T7C0_9CHLR</name>
<keyword evidence="2 11" id="KW-0575">Peroxidase</keyword>
<feature type="binding site" description="axial binding residue" evidence="10">
    <location>
        <position position="343"/>
    </location>
    <ligand>
        <name>heme</name>
        <dbReference type="ChEBI" id="CHEBI:30413"/>
    </ligand>
    <ligandPart>
        <name>Fe</name>
        <dbReference type="ChEBI" id="CHEBI:18248"/>
    </ligandPart>
</feature>
<dbReference type="FunFam" id="2.40.180.10:FF:000001">
    <property type="entry name" value="Catalase"/>
    <property type="match status" value="1"/>
</dbReference>
<dbReference type="PANTHER" id="PTHR11465:SF9">
    <property type="entry name" value="CATALASE"/>
    <property type="match status" value="1"/>
</dbReference>
<dbReference type="SMART" id="SM01060">
    <property type="entry name" value="Catalase"/>
    <property type="match status" value="1"/>
</dbReference>
<dbReference type="AlphaFoldDB" id="A0A5A5T7C0"/>
<feature type="region of interest" description="Disordered" evidence="12">
    <location>
        <begin position="1"/>
        <end position="30"/>
    </location>
</feature>
<dbReference type="OrthoDB" id="9760293at2"/>
<keyword evidence="7 11" id="KW-0376">Hydrogen peroxide</keyword>
<evidence type="ECO:0000256" key="11">
    <source>
        <dbReference type="RuleBase" id="RU000498"/>
    </source>
</evidence>
<evidence type="ECO:0000313" key="14">
    <source>
        <dbReference type="EMBL" id="GCF06824.1"/>
    </source>
</evidence>
<dbReference type="GO" id="GO:0046872">
    <property type="term" value="F:metal ion binding"/>
    <property type="evidence" value="ECO:0007669"/>
    <property type="project" value="UniProtKB-KW"/>
</dbReference>
<proteinExistence type="inferred from homology"/>
<dbReference type="PRINTS" id="PR00067">
    <property type="entry name" value="CATALASE"/>
</dbReference>
<protein>
    <recommendedName>
        <fullName evidence="11">Catalase</fullName>
        <ecNumber evidence="11">1.11.1.6</ecNumber>
    </recommendedName>
</protein>
<dbReference type="RefSeq" id="WP_149399797.1">
    <property type="nucleotide sequence ID" value="NZ_BIXY01000003.1"/>
</dbReference>
<dbReference type="PANTHER" id="PTHR11465">
    <property type="entry name" value="CATALASE"/>
    <property type="match status" value="1"/>
</dbReference>
<evidence type="ECO:0000256" key="12">
    <source>
        <dbReference type="SAM" id="MobiDB-lite"/>
    </source>
</evidence>
<dbReference type="Pfam" id="PF06628">
    <property type="entry name" value="Catalase-rel"/>
    <property type="match status" value="1"/>
</dbReference>
<dbReference type="InterPro" id="IPR024711">
    <property type="entry name" value="Catalase_clade1/3"/>
</dbReference>
<dbReference type="EC" id="1.11.1.6" evidence="11"/>
<feature type="domain" description="Catalase core" evidence="13">
    <location>
        <begin position="13"/>
        <end position="396"/>
    </location>
</feature>
<evidence type="ECO:0000256" key="2">
    <source>
        <dbReference type="ARBA" id="ARBA00022559"/>
    </source>
</evidence>
<dbReference type="PROSITE" id="PS51402">
    <property type="entry name" value="CATALASE_3"/>
    <property type="match status" value="1"/>
</dbReference>
<evidence type="ECO:0000256" key="9">
    <source>
        <dbReference type="PIRSR" id="PIRSR038928-1"/>
    </source>
</evidence>
<comment type="similarity">
    <text evidence="1 11">Belongs to the catalase family.</text>
</comment>
<dbReference type="GO" id="GO:0020037">
    <property type="term" value="F:heme binding"/>
    <property type="evidence" value="ECO:0007669"/>
    <property type="project" value="InterPro"/>
</dbReference>
<dbReference type="SUPFAM" id="SSF56634">
    <property type="entry name" value="Heme-dependent catalase-like"/>
    <property type="match status" value="1"/>
</dbReference>
<keyword evidence="5 11" id="KW-0560">Oxidoreductase</keyword>
<dbReference type="Pfam" id="PF00199">
    <property type="entry name" value="Catalase"/>
    <property type="match status" value="1"/>
</dbReference>
<evidence type="ECO:0000259" key="13">
    <source>
        <dbReference type="SMART" id="SM01060"/>
    </source>
</evidence>
<evidence type="ECO:0000256" key="10">
    <source>
        <dbReference type="PIRSR" id="PIRSR038928-2"/>
    </source>
</evidence>
<dbReference type="InterPro" id="IPR010582">
    <property type="entry name" value="Catalase_immune_responsive"/>
</dbReference>
<keyword evidence="3 10" id="KW-0349">Heme</keyword>
<dbReference type="InterPro" id="IPR020835">
    <property type="entry name" value="Catalase_sf"/>
</dbReference>
<dbReference type="Gene3D" id="2.40.180.10">
    <property type="entry name" value="Catalase core domain"/>
    <property type="match status" value="1"/>
</dbReference>
<evidence type="ECO:0000256" key="8">
    <source>
        <dbReference type="ARBA" id="ARBA00049254"/>
    </source>
</evidence>
<organism evidence="14 15">
    <name type="scientific">Dictyobacter arantiisoli</name>
    <dbReference type="NCBI Taxonomy" id="2014874"/>
    <lineage>
        <taxon>Bacteria</taxon>
        <taxon>Bacillati</taxon>
        <taxon>Chloroflexota</taxon>
        <taxon>Ktedonobacteria</taxon>
        <taxon>Ktedonobacterales</taxon>
        <taxon>Dictyobacteraceae</taxon>
        <taxon>Dictyobacter</taxon>
    </lineage>
</organism>
<evidence type="ECO:0000313" key="15">
    <source>
        <dbReference type="Proteomes" id="UP000322530"/>
    </source>
</evidence>
<evidence type="ECO:0000256" key="1">
    <source>
        <dbReference type="ARBA" id="ARBA00005329"/>
    </source>
</evidence>
<evidence type="ECO:0000256" key="6">
    <source>
        <dbReference type="ARBA" id="ARBA00023004"/>
    </source>
</evidence>
<dbReference type="GO" id="GO:0004096">
    <property type="term" value="F:catalase activity"/>
    <property type="evidence" value="ECO:0007669"/>
    <property type="project" value="UniProtKB-EC"/>
</dbReference>
<comment type="cofactor">
    <cofactor evidence="10">
        <name>heme</name>
        <dbReference type="ChEBI" id="CHEBI:30413"/>
    </cofactor>
</comment>
<feature type="active site" evidence="9">
    <location>
        <position position="60"/>
    </location>
</feature>
<dbReference type="CDD" id="cd08156">
    <property type="entry name" value="catalase_clade_3"/>
    <property type="match status" value="1"/>
</dbReference>
<reference evidence="14 15" key="1">
    <citation type="submission" date="2019-01" db="EMBL/GenBank/DDBJ databases">
        <title>Draft genome sequence of Dictyobacter sp. Uno17.</title>
        <authorList>
            <person name="Wang C.M."/>
            <person name="Zheng Y."/>
            <person name="Sakai Y."/>
            <person name="Abe K."/>
            <person name="Yokota A."/>
            <person name="Yabe S."/>
        </authorList>
    </citation>
    <scope>NUCLEOTIDE SEQUENCE [LARGE SCALE GENOMIC DNA]</scope>
    <source>
        <strain evidence="14 15">Uno17</strain>
    </source>
</reference>
<keyword evidence="4 10" id="KW-0479">Metal-binding</keyword>
<dbReference type="InterPro" id="IPR040333">
    <property type="entry name" value="Catalase_3"/>
</dbReference>
<dbReference type="PIRSF" id="PIRSF038928">
    <property type="entry name" value="Catalase_clade1-3"/>
    <property type="match status" value="1"/>
</dbReference>
<evidence type="ECO:0000256" key="3">
    <source>
        <dbReference type="ARBA" id="ARBA00022617"/>
    </source>
</evidence>
<accession>A0A5A5T7C0</accession>
<dbReference type="GO" id="GO:0005737">
    <property type="term" value="C:cytoplasm"/>
    <property type="evidence" value="ECO:0007669"/>
    <property type="project" value="TreeGrafter"/>
</dbReference>
<dbReference type="Proteomes" id="UP000322530">
    <property type="component" value="Unassembled WGS sequence"/>
</dbReference>
<dbReference type="GO" id="GO:0042542">
    <property type="term" value="P:response to hydrogen peroxide"/>
    <property type="evidence" value="ECO:0007669"/>
    <property type="project" value="TreeGrafter"/>
</dbReference>
<dbReference type="InterPro" id="IPR024708">
    <property type="entry name" value="Catalase_AS"/>
</dbReference>
<feature type="active site" evidence="9">
    <location>
        <position position="133"/>
    </location>
</feature>
<evidence type="ECO:0000256" key="5">
    <source>
        <dbReference type="ARBA" id="ARBA00023002"/>
    </source>
</evidence>
<dbReference type="PROSITE" id="PS00437">
    <property type="entry name" value="CATALASE_1"/>
    <property type="match status" value="1"/>
</dbReference>